<feature type="compositionally biased region" description="Basic and acidic residues" evidence="2">
    <location>
        <begin position="558"/>
        <end position="585"/>
    </location>
</feature>
<evidence type="ECO:0000256" key="2">
    <source>
        <dbReference type="SAM" id="MobiDB-lite"/>
    </source>
</evidence>
<organism evidence="3">
    <name type="scientific">Cacopsylla melanoneura</name>
    <dbReference type="NCBI Taxonomy" id="428564"/>
    <lineage>
        <taxon>Eukaryota</taxon>
        <taxon>Metazoa</taxon>
        <taxon>Ecdysozoa</taxon>
        <taxon>Arthropoda</taxon>
        <taxon>Hexapoda</taxon>
        <taxon>Insecta</taxon>
        <taxon>Pterygota</taxon>
        <taxon>Neoptera</taxon>
        <taxon>Paraneoptera</taxon>
        <taxon>Hemiptera</taxon>
        <taxon>Sternorrhyncha</taxon>
        <taxon>Psylloidea</taxon>
        <taxon>Psyllidae</taxon>
        <taxon>Psyllinae</taxon>
        <taxon>Cacopsylla</taxon>
    </lineage>
</organism>
<feature type="region of interest" description="Disordered" evidence="2">
    <location>
        <begin position="675"/>
        <end position="719"/>
    </location>
</feature>
<feature type="compositionally biased region" description="Polar residues" evidence="2">
    <location>
        <begin position="29"/>
        <end position="38"/>
    </location>
</feature>
<feature type="region of interest" description="Disordered" evidence="2">
    <location>
        <begin position="1"/>
        <end position="106"/>
    </location>
</feature>
<sequence>MNDNTTNKSQISKSSKISATSSFTENERSATASNNIETIETVKMVGGKIVKVPGTRPIPDNPSSGRPDLDFSNNSIESSATSQQVTSSSTTVQRSSMGGKENPYVKYDERPVKPAKNLNEILAAESSVTSSVTSVTEGQTVKMVGGKLIKHGKMKSPTRKVQKSENVQDILTDSSNSRIVKSGIDFGNEKHITSMTSATESTSSSFRTEKTFIKESAIEETILTSDGKVISSSTTKTRGEPSRNVRMISGKIISNEDTNLQTISSDQSIINEKYAQDISNLQSDMRGITGQLNASPTSKRSTKSRSSVSPDKKSPSKSPDRFTSSSERSTKSRIDRSSNIDQTYLSMDTTASSYHEPVCTCPPEEHVVSDFTDNVMSRTFIMDERVGLFDRDDKTSRGVTNMRDETDLTRQIISNTSSSVYDVKSMKSFKDDKTAINQDVIDRSNRTLVRQDTFDKSDDTSNIRDLTSFSDVRTSRDSKSTTLNSVSENTTITSTTNVRMIGGKIVKENVTVTRKSSPSPDRRGPIKKSERSPTPTRRTDKSPTPTRRTDKSPTPTTRTDKSPIKKVERSPSRERSQPKSGKSPDKSPLPSGPGPQTEIVERGIRMVGGKIIKSEQYVTSEQKSNQFSEQNIIQQNVTIQSNVNVVHSSSSQDIKVLDLTDVKNIRDQRIVKDDRKSITSQDHRQDISVNESIKESTTTIDKKSTEKTTKKTKDKKKTEKSETIIKEQCICEICTCGRHRCPHKAGQDGPPLEWTPHETPKTSLTQDEFHPIPLDKVERPKIQRLHTQLDLPTGEIDDTTAYKEDYPPKKAEKGPRYRFEDNLKPEGGFERPHSETFTPAERPTIIKPKDNLKLEGDFEKRPTEKYGPGERAPIVKHADNLKPEGEFDRPKAGKFVPAERPTAKKPQDNLKPEGDFERPKPVPHEKGDRPKAIKPRDNLKPEGDFERPIKETVGQGERAPIIKHPDNLKLEGDFEDKPRPKAPERGERAPVKKPKDNLYPEGDFERPEYPEFQKADRPVAYKPHDNLKPEGEFERPIREKPKQAERVQPFKTKDNLKPEGDFEGRPKDDYGPKIGDRAPVKKPKDNLYPEGDFERPEYPDFQTAERQKAFKPHDNLKPEGDFERPQKEGYGPGERAAIVKHPDNLKPEGEFERRKPEQYGPGERLKPIRHPDNLKMEGDFVNVTYRNDYSATKGERTEIVKHHDNLIVEGKFEGISRFKEDFKPGQGDRSIIKRPKDNLTLSEGKIEAHTTSKDSFKIQKQERDESLINKKRHIQSQITLGTEKSSFGTYSKKTASSVSKQIQENYGTSMSSSQHQVEERNVVHQRAVAKPTMTMQTNGHLETSEREQSCRQQVERREQQQMISRSEQKLSKSSSNSMSNIKQSVEQETRLHQQARRSQQPCEIHGRRNQYLQSEDQRVIQQRTVIENQEHNAKITDVKHSGRKTWEKRDYETERRNYDINQENKLMKINENLREQNIMRSGGSVIRDSVFSNQINQSNQTNISGHRAIQSNENILRSSTASNIIQNQTALNYGNTLSERSSDSKSYNSLSSSNSRSTLSSANMESRAYSSETKNVRSSHAASSEFQKTIRQEGFKDTELQSQLQTAGHHRKNIISSSSSDVSNAVLHRKGIVSATESEHTLSSTAAIQRQSLKNLDGQFMTTSQDRKSLSSLHRQGIDEHISNIRKSDSLTVGGKFYGQSEASRSYGNFSSQQTVTRTRQSNTSNISLGSEMSRQEIASLYKKEYTPRVSGPCPAATIDKSQNVFKHTRDTKTHKFYLPNVSSGKPAQR</sequence>
<feature type="region of interest" description="Disordered" evidence="2">
    <location>
        <begin position="1331"/>
        <end position="1405"/>
    </location>
</feature>
<feature type="region of interest" description="Disordered" evidence="2">
    <location>
        <begin position="288"/>
        <end position="342"/>
    </location>
</feature>
<feature type="compositionally biased region" description="Low complexity" evidence="2">
    <location>
        <begin position="78"/>
        <end position="96"/>
    </location>
</feature>
<feature type="region of interest" description="Disordered" evidence="2">
    <location>
        <begin position="1600"/>
        <end position="1621"/>
    </location>
</feature>
<reference evidence="3" key="1">
    <citation type="submission" date="2021-05" db="EMBL/GenBank/DDBJ databases">
        <authorList>
            <person name="Alioto T."/>
            <person name="Alioto T."/>
            <person name="Gomez Garrido J."/>
        </authorList>
    </citation>
    <scope>NUCLEOTIDE SEQUENCE</scope>
</reference>
<feature type="compositionally biased region" description="Basic and acidic residues" evidence="2">
    <location>
        <begin position="675"/>
        <end position="686"/>
    </location>
</feature>
<dbReference type="GO" id="GO:0036064">
    <property type="term" value="C:ciliary basal body"/>
    <property type="evidence" value="ECO:0007669"/>
    <property type="project" value="TreeGrafter"/>
</dbReference>
<feature type="compositionally biased region" description="Low complexity" evidence="2">
    <location>
        <begin position="1"/>
        <end position="22"/>
    </location>
</feature>
<dbReference type="PANTHER" id="PTHR31516">
    <property type="entry name" value="STABILIZER OF AXONEMAL MICROTUBULES 2"/>
    <property type="match status" value="1"/>
</dbReference>
<evidence type="ECO:0000256" key="1">
    <source>
        <dbReference type="ARBA" id="ARBA00008738"/>
    </source>
</evidence>
<feature type="compositionally biased region" description="Polar residues" evidence="2">
    <location>
        <begin position="510"/>
        <end position="519"/>
    </location>
</feature>
<feature type="compositionally biased region" description="Low complexity" evidence="2">
    <location>
        <begin position="1544"/>
        <end position="1561"/>
    </location>
</feature>
<evidence type="ECO:0000313" key="3">
    <source>
        <dbReference type="EMBL" id="CAG6706670.1"/>
    </source>
</evidence>
<feature type="compositionally biased region" description="Basic and acidic residues" evidence="2">
    <location>
        <begin position="1051"/>
        <end position="1127"/>
    </location>
</feature>
<evidence type="ECO:0008006" key="4">
    <source>
        <dbReference type="Google" id="ProtNLM"/>
    </source>
</evidence>
<accession>A0A8D8XTT4</accession>
<feature type="compositionally biased region" description="Basic and acidic residues" evidence="2">
    <location>
        <begin position="700"/>
        <end position="719"/>
    </location>
</feature>
<protein>
    <recommendedName>
        <fullName evidence="4">Titin</fullName>
    </recommendedName>
</protein>
<dbReference type="EMBL" id="HBUF01343438">
    <property type="protein sequence ID" value="CAG6706670.1"/>
    <property type="molecule type" value="Transcribed_RNA"/>
</dbReference>
<comment type="similarity">
    <text evidence="1">Belongs to the FAM154 family.</text>
</comment>
<feature type="region of interest" description="Disordered" evidence="2">
    <location>
        <begin position="1536"/>
        <end position="1586"/>
    </location>
</feature>
<dbReference type="GO" id="GO:0008017">
    <property type="term" value="F:microtubule binding"/>
    <property type="evidence" value="ECO:0007669"/>
    <property type="project" value="InterPro"/>
</dbReference>
<dbReference type="GO" id="GO:0005879">
    <property type="term" value="C:axonemal microtubule"/>
    <property type="evidence" value="ECO:0007669"/>
    <property type="project" value="TreeGrafter"/>
</dbReference>
<feature type="compositionally biased region" description="Basic and acidic residues" evidence="2">
    <location>
        <begin position="310"/>
        <end position="320"/>
    </location>
</feature>
<feature type="region of interest" description="Disordered" evidence="2">
    <location>
        <begin position="821"/>
        <end position="1174"/>
    </location>
</feature>
<feature type="compositionally biased region" description="Basic and acidic residues" evidence="2">
    <location>
        <begin position="847"/>
        <end position="868"/>
    </location>
</feature>
<feature type="compositionally biased region" description="Basic and acidic residues" evidence="2">
    <location>
        <begin position="1342"/>
        <end position="1359"/>
    </location>
</feature>
<name>A0A8D8XTT4_9HEMI</name>
<feature type="compositionally biased region" description="Basic and acidic residues" evidence="2">
    <location>
        <begin position="1140"/>
        <end position="1174"/>
    </location>
</feature>
<feature type="compositionally biased region" description="Basic and acidic residues" evidence="2">
    <location>
        <begin position="901"/>
        <end position="950"/>
    </location>
</feature>
<proteinExistence type="inferred from homology"/>
<dbReference type="PANTHER" id="PTHR31516:SF16">
    <property type="entry name" value="TITIN"/>
    <property type="match status" value="1"/>
</dbReference>
<feature type="compositionally biased region" description="Polar residues" evidence="2">
    <location>
        <begin position="1562"/>
        <end position="1586"/>
    </location>
</feature>
<dbReference type="GO" id="GO:0005814">
    <property type="term" value="C:centriole"/>
    <property type="evidence" value="ECO:0007669"/>
    <property type="project" value="TreeGrafter"/>
</dbReference>
<feature type="compositionally biased region" description="Low complexity" evidence="2">
    <location>
        <begin position="1360"/>
        <end position="1384"/>
    </location>
</feature>
<feature type="compositionally biased region" description="Basic and acidic residues" evidence="2">
    <location>
        <begin position="328"/>
        <end position="338"/>
    </location>
</feature>
<feature type="compositionally biased region" description="Low complexity" evidence="2">
    <location>
        <begin position="295"/>
        <end position="309"/>
    </location>
</feature>
<feature type="compositionally biased region" description="Basic and acidic residues" evidence="2">
    <location>
        <begin position="520"/>
        <end position="551"/>
    </location>
</feature>
<feature type="compositionally biased region" description="Basic and acidic residues" evidence="2">
    <location>
        <begin position="876"/>
        <end position="891"/>
    </location>
</feature>
<feature type="compositionally biased region" description="Basic and acidic residues" evidence="2">
    <location>
        <begin position="821"/>
        <end position="834"/>
    </location>
</feature>
<dbReference type="InterPro" id="IPR033336">
    <property type="entry name" value="SAXO1/2"/>
</dbReference>
<feature type="region of interest" description="Disordered" evidence="2">
    <location>
        <begin position="505"/>
        <end position="600"/>
    </location>
</feature>
<feature type="compositionally biased region" description="Basic and acidic residues" evidence="2">
    <location>
        <begin position="963"/>
        <end position="1045"/>
    </location>
</feature>
<dbReference type="GO" id="GO:0036126">
    <property type="term" value="C:sperm flagellum"/>
    <property type="evidence" value="ECO:0007669"/>
    <property type="project" value="TreeGrafter"/>
</dbReference>